<dbReference type="FunFam" id="3.30.200.20:FF:000035">
    <property type="entry name" value="Serine/threonine protein kinase Stk1"/>
    <property type="match status" value="1"/>
</dbReference>
<dbReference type="PANTHER" id="PTHR43289:SF6">
    <property type="entry name" value="SERINE_THREONINE-PROTEIN KINASE NEKL-3"/>
    <property type="match status" value="1"/>
</dbReference>
<evidence type="ECO:0000256" key="1">
    <source>
        <dbReference type="ARBA" id="ARBA00012513"/>
    </source>
</evidence>
<dbReference type="PANTHER" id="PTHR43289">
    <property type="entry name" value="MITOGEN-ACTIVATED PROTEIN KINASE KINASE KINASE 20-RELATED"/>
    <property type="match status" value="1"/>
</dbReference>
<evidence type="ECO:0000256" key="8">
    <source>
        <dbReference type="ARBA" id="ARBA00048679"/>
    </source>
</evidence>
<reference evidence="12 13" key="1">
    <citation type="submission" date="2020-08" db="EMBL/GenBank/DDBJ databases">
        <title>Sequencing the genomes of 1000 actinobacteria strains.</title>
        <authorList>
            <person name="Klenk H.-P."/>
        </authorList>
    </citation>
    <scope>NUCLEOTIDE SEQUENCE [LARGE SCALE GENOMIC DNA]</scope>
    <source>
        <strain evidence="12 13">DSM 43582</strain>
    </source>
</reference>
<evidence type="ECO:0000259" key="11">
    <source>
        <dbReference type="PROSITE" id="PS50011"/>
    </source>
</evidence>
<evidence type="ECO:0000256" key="6">
    <source>
        <dbReference type="ARBA" id="ARBA00022840"/>
    </source>
</evidence>
<evidence type="ECO:0000256" key="2">
    <source>
        <dbReference type="ARBA" id="ARBA00022527"/>
    </source>
</evidence>
<evidence type="ECO:0000256" key="7">
    <source>
        <dbReference type="ARBA" id="ARBA00047899"/>
    </source>
</evidence>
<dbReference type="PROSITE" id="PS00107">
    <property type="entry name" value="PROTEIN_KINASE_ATP"/>
    <property type="match status" value="1"/>
</dbReference>
<proteinExistence type="predicted"/>
<dbReference type="EMBL" id="JACHIT010000002">
    <property type="protein sequence ID" value="MBB5916039.1"/>
    <property type="molecule type" value="Genomic_DNA"/>
</dbReference>
<comment type="catalytic activity">
    <reaction evidence="8">
        <text>L-seryl-[protein] + ATP = O-phospho-L-seryl-[protein] + ADP + H(+)</text>
        <dbReference type="Rhea" id="RHEA:17989"/>
        <dbReference type="Rhea" id="RHEA-COMP:9863"/>
        <dbReference type="Rhea" id="RHEA-COMP:11604"/>
        <dbReference type="ChEBI" id="CHEBI:15378"/>
        <dbReference type="ChEBI" id="CHEBI:29999"/>
        <dbReference type="ChEBI" id="CHEBI:30616"/>
        <dbReference type="ChEBI" id="CHEBI:83421"/>
        <dbReference type="ChEBI" id="CHEBI:456216"/>
        <dbReference type="EC" id="2.7.11.1"/>
    </reaction>
</comment>
<dbReference type="Gene3D" id="3.30.200.20">
    <property type="entry name" value="Phosphorylase Kinase, domain 1"/>
    <property type="match status" value="1"/>
</dbReference>
<evidence type="ECO:0000313" key="13">
    <source>
        <dbReference type="Proteomes" id="UP000540412"/>
    </source>
</evidence>
<dbReference type="InterPro" id="IPR000719">
    <property type="entry name" value="Prot_kinase_dom"/>
</dbReference>
<dbReference type="CDD" id="cd14014">
    <property type="entry name" value="STKc_PknB_like"/>
    <property type="match status" value="1"/>
</dbReference>
<dbReference type="InterPro" id="IPR008271">
    <property type="entry name" value="Ser/Thr_kinase_AS"/>
</dbReference>
<organism evidence="12 13">
    <name type="scientific">Nocardia transvalensis</name>
    <dbReference type="NCBI Taxonomy" id="37333"/>
    <lineage>
        <taxon>Bacteria</taxon>
        <taxon>Bacillati</taxon>
        <taxon>Actinomycetota</taxon>
        <taxon>Actinomycetes</taxon>
        <taxon>Mycobacteriales</taxon>
        <taxon>Nocardiaceae</taxon>
        <taxon>Nocardia</taxon>
    </lineage>
</organism>
<dbReference type="InterPro" id="IPR017441">
    <property type="entry name" value="Protein_kinase_ATP_BS"/>
</dbReference>
<gene>
    <name evidence="12" type="ORF">BJY24_004951</name>
</gene>
<dbReference type="Pfam" id="PF00069">
    <property type="entry name" value="Pkinase"/>
    <property type="match status" value="1"/>
</dbReference>
<keyword evidence="10" id="KW-0472">Membrane</keyword>
<dbReference type="PROSITE" id="PS00108">
    <property type="entry name" value="PROTEIN_KINASE_ST"/>
    <property type="match status" value="1"/>
</dbReference>
<accession>A0A7W9UK31</accession>
<evidence type="ECO:0000256" key="5">
    <source>
        <dbReference type="ARBA" id="ARBA00022777"/>
    </source>
</evidence>
<evidence type="ECO:0000256" key="9">
    <source>
        <dbReference type="PROSITE-ProRule" id="PRU10141"/>
    </source>
</evidence>
<evidence type="ECO:0000256" key="10">
    <source>
        <dbReference type="SAM" id="Phobius"/>
    </source>
</evidence>
<evidence type="ECO:0000313" key="12">
    <source>
        <dbReference type="EMBL" id="MBB5916039.1"/>
    </source>
</evidence>
<protein>
    <recommendedName>
        <fullName evidence="1">non-specific serine/threonine protein kinase</fullName>
        <ecNumber evidence="1">2.7.11.1</ecNumber>
    </recommendedName>
</protein>
<sequence length="466" mass="50199">MGNTLAHGHVFAGYRIERLLGVGGMGEVYLAHDRDLPRFVALKLLGHAMAGDADVRARFQREADMVARLAHPNIVAVHARGEHDGRLWIAMEYVDGTDVAAVVRNGPIAPEQSVRIVTETARALDHAHAAGILHRDVKPANILLARGPQQRVLLADFGIAKVLDESVGLTRTGDVYASLQYAAPEQFDAGTPIDHRTDVYALGGTLYHMLTGDHPYPGTNSAQLINAHLHLPPPAPSRRNPALPKGFDAVIARALAKDPGHRFGSCGELAAAAASVLAGGHIPHPPAFAAAPPVPRRRRRGLFVAAVAGIVLVLGGAATTVALVVHNSSSREQQHQAVEDTREAARRFACDFGRIATTYDYRDLDAYKKAFDDGATGDLQAQYDSSWATLRETMTQSKLTSKSTDAQCYFKSGDATRAEVAALLTQTTQNLASPTPQTKQLSVTMTVEYIDGRWQCSNMLMPQQPN</sequence>
<keyword evidence="2" id="KW-0723">Serine/threonine-protein kinase</keyword>
<keyword evidence="6 9" id="KW-0067">ATP-binding</keyword>
<dbReference type="RefSeq" id="WP_051161695.1">
    <property type="nucleotide sequence ID" value="NZ_JACHIT010000002.1"/>
</dbReference>
<dbReference type="InterPro" id="IPR011009">
    <property type="entry name" value="Kinase-like_dom_sf"/>
</dbReference>
<comment type="caution">
    <text evidence="12">The sequence shown here is derived from an EMBL/GenBank/DDBJ whole genome shotgun (WGS) entry which is preliminary data.</text>
</comment>
<feature type="binding site" evidence="9">
    <location>
        <position position="43"/>
    </location>
    <ligand>
        <name>ATP</name>
        <dbReference type="ChEBI" id="CHEBI:30616"/>
    </ligand>
</feature>
<comment type="catalytic activity">
    <reaction evidence="7">
        <text>L-threonyl-[protein] + ATP = O-phospho-L-threonyl-[protein] + ADP + H(+)</text>
        <dbReference type="Rhea" id="RHEA:46608"/>
        <dbReference type="Rhea" id="RHEA-COMP:11060"/>
        <dbReference type="Rhea" id="RHEA-COMP:11605"/>
        <dbReference type="ChEBI" id="CHEBI:15378"/>
        <dbReference type="ChEBI" id="CHEBI:30013"/>
        <dbReference type="ChEBI" id="CHEBI:30616"/>
        <dbReference type="ChEBI" id="CHEBI:61977"/>
        <dbReference type="ChEBI" id="CHEBI:456216"/>
        <dbReference type="EC" id="2.7.11.1"/>
    </reaction>
</comment>
<keyword evidence="10" id="KW-1133">Transmembrane helix</keyword>
<evidence type="ECO:0000256" key="4">
    <source>
        <dbReference type="ARBA" id="ARBA00022741"/>
    </source>
</evidence>
<feature type="transmembrane region" description="Helical" evidence="10">
    <location>
        <begin position="302"/>
        <end position="325"/>
    </location>
</feature>
<dbReference type="GO" id="GO:0005524">
    <property type="term" value="F:ATP binding"/>
    <property type="evidence" value="ECO:0007669"/>
    <property type="project" value="UniProtKB-UniRule"/>
</dbReference>
<dbReference type="Gene3D" id="1.10.510.10">
    <property type="entry name" value="Transferase(Phosphotransferase) domain 1"/>
    <property type="match status" value="1"/>
</dbReference>
<keyword evidence="4 9" id="KW-0547">Nucleotide-binding</keyword>
<evidence type="ECO:0000256" key="3">
    <source>
        <dbReference type="ARBA" id="ARBA00022679"/>
    </source>
</evidence>
<dbReference type="GO" id="GO:0004674">
    <property type="term" value="F:protein serine/threonine kinase activity"/>
    <property type="evidence" value="ECO:0007669"/>
    <property type="project" value="UniProtKB-KW"/>
</dbReference>
<dbReference type="SUPFAM" id="SSF56112">
    <property type="entry name" value="Protein kinase-like (PK-like)"/>
    <property type="match status" value="1"/>
</dbReference>
<keyword evidence="3 12" id="KW-0808">Transferase</keyword>
<keyword evidence="5 12" id="KW-0418">Kinase</keyword>
<keyword evidence="13" id="KW-1185">Reference proteome</keyword>
<dbReference type="EC" id="2.7.11.1" evidence="1"/>
<dbReference type="Proteomes" id="UP000540412">
    <property type="component" value="Unassembled WGS sequence"/>
</dbReference>
<keyword evidence="10" id="KW-0812">Transmembrane</keyword>
<dbReference type="SMART" id="SM00220">
    <property type="entry name" value="S_TKc"/>
    <property type="match status" value="1"/>
</dbReference>
<dbReference type="AlphaFoldDB" id="A0A7W9UK31"/>
<dbReference type="PROSITE" id="PS50011">
    <property type="entry name" value="PROTEIN_KINASE_DOM"/>
    <property type="match status" value="1"/>
</dbReference>
<feature type="domain" description="Protein kinase" evidence="11">
    <location>
        <begin position="14"/>
        <end position="277"/>
    </location>
</feature>
<name>A0A7W9UK31_9NOCA</name>